<feature type="domain" description="MobA-like NTP transferase" evidence="1">
    <location>
        <begin position="1"/>
        <end position="148"/>
    </location>
</feature>
<evidence type="ECO:0000313" key="2">
    <source>
        <dbReference type="EMBL" id="SVB54968.1"/>
    </source>
</evidence>
<dbReference type="PANTHER" id="PTHR43777">
    <property type="entry name" value="MOLYBDENUM COFACTOR CYTIDYLYLTRANSFERASE"/>
    <property type="match status" value="1"/>
</dbReference>
<protein>
    <recommendedName>
        <fullName evidence="1">MobA-like NTP transferase domain-containing protein</fullName>
    </recommendedName>
</protein>
<gene>
    <name evidence="2" type="ORF">METZ01_LOCUS207822</name>
</gene>
<dbReference type="EMBL" id="UINC01046663">
    <property type="protein sequence ID" value="SVB54968.1"/>
    <property type="molecule type" value="Genomic_DNA"/>
</dbReference>
<reference evidence="2" key="1">
    <citation type="submission" date="2018-05" db="EMBL/GenBank/DDBJ databases">
        <authorList>
            <person name="Lanie J.A."/>
            <person name="Ng W.-L."/>
            <person name="Kazmierczak K.M."/>
            <person name="Andrzejewski T.M."/>
            <person name="Davidsen T.M."/>
            <person name="Wayne K.J."/>
            <person name="Tettelin H."/>
            <person name="Glass J.I."/>
            <person name="Rusch D."/>
            <person name="Podicherti R."/>
            <person name="Tsui H.-C.T."/>
            <person name="Winkler M.E."/>
        </authorList>
    </citation>
    <scope>NUCLEOTIDE SEQUENCE</scope>
</reference>
<dbReference type="Pfam" id="PF12804">
    <property type="entry name" value="NTP_transf_3"/>
    <property type="match status" value="1"/>
</dbReference>
<accession>A0A382EWB3</accession>
<name>A0A382EWB3_9ZZZZ</name>
<dbReference type="SUPFAM" id="SSF53448">
    <property type="entry name" value="Nucleotide-diphospho-sugar transferases"/>
    <property type="match status" value="1"/>
</dbReference>
<dbReference type="AlphaFoldDB" id="A0A382EWB3"/>
<dbReference type="PANTHER" id="PTHR43777:SF1">
    <property type="entry name" value="MOLYBDENUM COFACTOR CYTIDYLYLTRANSFERASE"/>
    <property type="match status" value="1"/>
</dbReference>
<dbReference type="InterPro" id="IPR029044">
    <property type="entry name" value="Nucleotide-diphossugar_trans"/>
</dbReference>
<proteinExistence type="predicted"/>
<dbReference type="Gene3D" id="3.90.550.10">
    <property type="entry name" value="Spore Coat Polysaccharide Biosynthesis Protein SpsA, Chain A"/>
    <property type="match status" value="1"/>
</dbReference>
<sequence length="183" mass="20671">MSGYKPLLKWQNTTLIEYQIKTLFDGGVDEVIVVVGYNYESITPYIENSNASVVLNNKFASGRASSIIEGMKFVSPDTTSIMILGVDQPRNSVIINQLLYQHSSLDYLITYPSFDGKGGHPIIFSSILREELMLISETSSGIRLITEKYKEKINKVEMQEPLVRLDLNTSNEYSEAFARWGSR</sequence>
<evidence type="ECO:0000259" key="1">
    <source>
        <dbReference type="Pfam" id="PF12804"/>
    </source>
</evidence>
<dbReference type="InterPro" id="IPR025877">
    <property type="entry name" value="MobA-like_NTP_Trfase"/>
</dbReference>
<dbReference type="GO" id="GO:0016779">
    <property type="term" value="F:nucleotidyltransferase activity"/>
    <property type="evidence" value="ECO:0007669"/>
    <property type="project" value="UniProtKB-ARBA"/>
</dbReference>
<organism evidence="2">
    <name type="scientific">marine metagenome</name>
    <dbReference type="NCBI Taxonomy" id="408172"/>
    <lineage>
        <taxon>unclassified sequences</taxon>
        <taxon>metagenomes</taxon>
        <taxon>ecological metagenomes</taxon>
    </lineage>
</organism>